<dbReference type="InterPro" id="IPR009878">
    <property type="entry name" value="Phlebovirus_G2_fusion"/>
</dbReference>
<keyword evidence="1" id="KW-0472">Membrane</keyword>
<sequence length="503" mass="55743">MLLTITEGYVRGSTNVICQEDQPQGTENCYMEYNEELFFNSIHKSFCLRVKHQNTSIGFIEIMIKPLKQTCQKVSKFFTRDTTPKVYSSKRCPLAGSCHSNTCTTIRINQRIPELNNASSYPGNVRCSESCAGWFCGCALPGAACMFYKVAHIPKTKLPYEFFRCASWTQQVELSIVYAIGKYKVTKNLVADTKIRVTSITTQNDPLMNSIFAETADFTVIVPDTFTTAVRCVTKDQARNRFASCSTDEVCLCTNNSEDVECVCKTTSLATLHSQYETTIPIKTPKVHLYSYGSNLIAETNQAEIMVAIQSKTIIKQSIIVKNPKCSVSVSPAEGCYKCLEGARIPISCYTPIPAILEIQCLNEVFMIRCGPQTIKQELKFYYNSAIIVGTCTTHCGNTTISLVVEGILMFHSENDASIKKLQVIHQWHNQGGAPDLTPLLKTIQKHWGLALTAATVTIMLMAGTYLGGPFAMIFLLNLAAIVGGKCIAFPISVLRRIKLGQN</sequence>
<dbReference type="Pfam" id="PF07245">
    <property type="entry name" value="Phlebovirus_G2"/>
    <property type="match status" value="1"/>
</dbReference>
<reference evidence="4" key="1">
    <citation type="submission" date="2016-11" db="UniProtKB">
        <authorList>
            <consortium name="WormBaseParasite"/>
        </authorList>
    </citation>
    <scope>IDENTIFICATION</scope>
</reference>
<evidence type="ECO:0000313" key="4">
    <source>
        <dbReference type="WBParaSite" id="Hba_07607"/>
    </source>
</evidence>
<feature type="transmembrane region" description="Helical" evidence="1">
    <location>
        <begin position="448"/>
        <end position="467"/>
    </location>
</feature>
<evidence type="ECO:0000313" key="3">
    <source>
        <dbReference type="Proteomes" id="UP000095283"/>
    </source>
</evidence>
<keyword evidence="1" id="KW-1133">Transmembrane helix</keyword>
<dbReference type="Gene3D" id="2.60.98.50">
    <property type="match status" value="1"/>
</dbReference>
<dbReference type="Proteomes" id="UP000095283">
    <property type="component" value="Unplaced"/>
</dbReference>
<evidence type="ECO:0000256" key="1">
    <source>
        <dbReference type="SAM" id="Phobius"/>
    </source>
</evidence>
<keyword evidence="1" id="KW-0812">Transmembrane</keyword>
<feature type="domain" description="Phlebovirus glycoprotein G2 fusion" evidence="2">
    <location>
        <begin position="10"/>
        <end position="306"/>
    </location>
</feature>
<dbReference type="WBParaSite" id="Hba_07607">
    <property type="protein sequence ID" value="Hba_07607"/>
    <property type="gene ID" value="Hba_07607"/>
</dbReference>
<name>A0A1I7WR12_HETBA</name>
<dbReference type="AlphaFoldDB" id="A0A1I7WR12"/>
<accession>A0A1I7WR12</accession>
<evidence type="ECO:0000259" key="2">
    <source>
        <dbReference type="Pfam" id="PF07245"/>
    </source>
</evidence>
<feature type="transmembrane region" description="Helical" evidence="1">
    <location>
        <begin position="473"/>
        <end position="495"/>
    </location>
</feature>
<dbReference type="Gene3D" id="2.60.40.3770">
    <property type="match status" value="1"/>
</dbReference>
<protein>
    <submittedName>
        <fullName evidence="4">Phlebovirus_G2 domain-containing protein</fullName>
    </submittedName>
</protein>
<proteinExistence type="predicted"/>
<organism evidence="3 4">
    <name type="scientific">Heterorhabditis bacteriophora</name>
    <name type="common">Entomopathogenic nematode worm</name>
    <dbReference type="NCBI Taxonomy" id="37862"/>
    <lineage>
        <taxon>Eukaryota</taxon>
        <taxon>Metazoa</taxon>
        <taxon>Ecdysozoa</taxon>
        <taxon>Nematoda</taxon>
        <taxon>Chromadorea</taxon>
        <taxon>Rhabditida</taxon>
        <taxon>Rhabditina</taxon>
        <taxon>Rhabditomorpha</taxon>
        <taxon>Strongyloidea</taxon>
        <taxon>Heterorhabditidae</taxon>
        <taxon>Heterorhabditis</taxon>
    </lineage>
</organism>
<keyword evidence="3" id="KW-1185">Reference proteome</keyword>